<accession>A0A1E8FCB7</accession>
<evidence type="ECO:0000259" key="1">
    <source>
        <dbReference type="Pfam" id="PF04273"/>
    </source>
</evidence>
<gene>
    <name evidence="2" type="ORF">BFC17_02465</name>
</gene>
<comment type="caution">
    <text evidence="2">The sequence shown here is derived from an EMBL/GenBank/DDBJ whole genome shotgun (WGS) entry which is preliminary data.</text>
</comment>
<protein>
    <submittedName>
        <fullName evidence="2">TIGR01244 family protein</fullName>
    </submittedName>
</protein>
<name>A0A1E8FCB7_9ALTE</name>
<evidence type="ECO:0000313" key="3">
    <source>
        <dbReference type="Proteomes" id="UP000176037"/>
    </source>
</evidence>
<dbReference type="SUPFAM" id="SSF52799">
    <property type="entry name" value="(Phosphotyrosine protein) phosphatases II"/>
    <property type="match status" value="1"/>
</dbReference>
<dbReference type="OrthoDB" id="9802771at2"/>
<dbReference type="GO" id="GO:0016787">
    <property type="term" value="F:hydrolase activity"/>
    <property type="evidence" value="ECO:0007669"/>
    <property type="project" value="InterPro"/>
</dbReference>
<dbReference type="AlphaFoldDB" id="A0A1E8FCB7"/>
<proteinExistence type="predicted"/>
<keyword evidence="3" id="KW-1185">Reference proteome</keyword>
<dbReference type="InterPro" id="IPR029021">
    <property type="entry name" value="Prot-tyrosine_phosphatase-like"/>
</dbReference>
<reference evidence="2 3" key="1">
    <citation type="submission" date="2016-09" db="EMBL/GenBank/DDBJ databases">
        <title>Alteromonas lipolytica, a new species isolated from sea water.</title>
        <authorList>
            <person name="Wu Y.-H."/>
            <person name="Cheng H."/>
            <person name="Xu X.-W."/>
        </authorList>
    </citation>
    <scope>NUCLEOTIDE SEQUENCE [LARGE SCALE GENOMIC DNA]</scope>
    <source>
        <strain evidence="2 3">JW12</strain>
    </source>
</reference>
<dbReference type="Gene3D" id="3.90.190.10">
    <property type="entry name" value="Protein tyrosine phosphatase superfamily"/>
    <property type="match status" value="1"/>
</dbReference>
<dbReference type="InterPro" id="IPR005939">
    <property type="entry name" value="BLH_phosphatase-like"/>
</dbReference>
<feature type="domain" description="Beta-lactamase hydrolase-like protein phosphatase-like" evidence="1">
    <location>
        <begin position="3"/>
        <end position="108"/>
    </location>
</feature>
<dbReference type="STRING" id="1856405.BFC17_02465"/>
<dbReference type="Proteomes" id="UP000176037">
    <property type="component" value="Unassembled WGS sequence"/>
</dbReference>
<dbReference type="RefSeq" id="WP_070177520.1">
    <property type="nucleotide sequence ID" value="NZ_BMJR01000002.1"/>
</dbReference>
<organism evidence="2 3">
    <name type="scientific">Alteromonas lipolytica</name>
    <dbReference type="NCBI Taxonomy" id="1856405"/>
    <lineage>
        <taxon>Bacteria</taxon>
        <taxon>Pseudomonadati</taxon>
        <taxon>Pseudomonadota</taxon>
        <taxon>Gammaproteobacteria</taxon>
        <taxon>Alteromonadales</taxon>
        <taxon>Alteromonadaceae</taxon>
        <taxon>Alteromonas/Salinimonas group</taxon>
        <taxon>Alteromonas</taxon>
    </lineage>
</organism>
<dbReference type="EMBL" id="MJIC01000015">
    <property type="protein sequence ID" value="OFI33143.1"/>
    <property type="molecule type" value="Genomic_DNA"/>
</dbReference>
<dbReference type="Pfam" id="PF04273">
    <property type="entry name" value="BLH_phosphatase"/>
    <property type="match status" value="1"/>
</dbReference>
<dbReference type="NCBIfam" id="TIGR01244">
    <property type="entry name" value="TIGR01244 family sulfur transferase"/>
    <property type="match status" value="1"/>
</dbReference>
<sequence length="147" mass="15950">MNIRKVNQLLSVSGPLTQDELKQLARSGVKSLVNCRPDNEEPGQVPDAVLRIQASNAGLNYYFVPVKSGDYSPQAVAEFGHILLSAPEPVHAMCRTGTRVVHLWALAKLVQGVAVADIIQTGKNIGVALETVITEYQSCFQKSLDVH</sequence>
<evidence type="ECO:0000313" key="2">
    <source>
        <dbReference type="EMBL" id="OFI33143.1"/>
    </source>
</evidence>